<gene>
    <name evidence="10" type="ORF">BDK92_1803</name>
</gene>
<dbReference type="GO" id="GO:0009360">
    <property type="term" value="C:DNA polymerase III complex"/>
    <property type="evidence" value="ECO:0007669"/>
    <property type="project" value="InterPro"/>
</dbReference>
<dbReference type="PROSITE" id="PS00552">
    <property type="entry name" value="HTH_MERR_1"/>
    <property type="match status" value="1"/>
</dbReference>
<dbReference type="InterPro" id="IPR000551">
    <property type="entry name" value="MerR-type_HTH_dom"/>
</dbReference>
<dbReference type="OrthoDB" id="7849865at2"/>
<dbReference type="InterPro" id="IPR022637">
    <property type="entry name" value="DNA_polIII_beta_cen"/>
</dbReference>
<dbReference type="InterPro" id="IPR001001">
    <property type="entry name" value="DNA_polIII_beta"/>
</dbReference>
<evidence type="ECO:0000256" key="4">
    <source>
        <dbReference type="ARBA" id="ARBA00022679"/>
    </source>
</evidence>
<keyword evidence="3" id="KW-0963">Cytoplasm</keyword>
<accession>A0A495JGL3</accession>
<name>A0A495JGL3_9ACTN</name>
<dbReference type="AlphaFoldDB" id="A0A495JGL3"/>
<evidence type="ECO:0000256" key="1">
    <source>
        <dbReference type="ARBA" id="ARBA00004496"/>
    </source>
</evidence>
<dbReference type="InterPro" id="IPR046938">
    <property type="entry name" value="DNA_clamp_sf"/>
</dbReference>
<dbReference type="GO" id="GO:0005737">
    <property type="term" value="C:cytoplasm"/>
    <property type="evidence" value="ECO:0007669"/>
    <property type="project" value="UniProtKB-SubCell"/>
</dbReference>
<dbReference type="Pfam" id="PF02767">
    <property type="entry name" value="DNA_pol3_beta_2"/>
    <property type="match status" value="1"/>
</dbReference>
<evidence type="ECO:0000313" key="11">
    <source>
        <dbReference type="Proteomes" id="UP000277671"/>
    </source>
</evidence>
<reference evidence="10 11" key="1">
    <citation type="submission" date="2018-10" db="EMBL/GenBank/DDBJ databases">
        <title>Sequencing the genomes of 1000 actinobacteria strains.</title>
        <authorList>
            <person name="Klenk H.-P."/>
        </authorList>
    </citation>
    <scope>NUCLEOTIDE SEQUENCE [LARGE SCALE GENOMIC DNA]</scope>
    <source>
        <strain evidence="10 11">DSM 45175</strain>
    </source>
</reference>
<dbReference type="SMART" id="SM00422">
    <property type="entry name" value="HTH_MERR"/>
    <property type="match status" value="1"/>
</dbReference>
<dbReference type="Gene3D" id="3.10.150.10">
    <property type="entry name" value="DNA Polymerase III, subunit A, domain 2"/>
    <property type="match status" value="2"/>
</dbReference>
<keyword evidence="4" id="KW-0808">Transferase</keyword>
<evidence type="ECO:0000256" key="3">
    <source>
        <dbReference type="ARBA" id="ARBA00022490"/>
    </source>
</evidence>
<evidence type="ECO:0000256" key="6">
    <source>
        <dbReference type="ARBA" id="ARBA00022705"/>
    </source>
</evidence>
<dbReference type="CDD" id="cd01107">
    <property type="entry name" value="HTH_BmrR"/>
    <property type="match status" value="1"/>
</dbReference>
<comment type="caution">
    <text evidence="10">The sequence shown here is derived from an EMBL/GenBank/DDBJ whole genome shotgun (WGS) entry which is preliminary data.</text>
</comment>
<keyword evidence="6" id="KW-0235">DNA replication</keyword>
<comment type="similarity">
    <text evidence="2">Belongs to the beta sliding clamp family.</text>
</comment>
<keyword evidence="11" id="KW-1185">Reference proteome</keyword>
<protein>
    <submittedName>
        <fullName evidence="10">MerR-like DNA binding protein</fullName>
    </submittedName>
</protein>
<evidence type="ECO:0000259" key="9">
    <source>
        <dbReference type="PROSITE" id="PS50937"/>
    </source>
</evidence>
<dbReference type="SMART" id="SM00480">
    <property type="entry name" value="POL3Bc"/>
    <property type="match status" value="1"/>
</dbReference>
<evidence type="ECO:0000313" key="10">
    <source>
        <dbReference type="EMBL" id="RKR87524.1"/>
    </source>
</evidence>
<organism evidence="10 11">
    <name type="scientific">Micromonospora pisi</name>
    <dbReference type="NCBI Taxonomy" id="589240"/>
    <lineage>
        <taxon>Bacteria</taxon>
        <taxon>Bacillati</taxon>
        <taxon>Actinomycetota</taxon>
        <taxon>Actinomycetes</taxon>
        <taxon>Micromonosporales</taxon>
        <taxon>Micromonosporaceae</taxon>
        <taxon>Micromonospora</taxon>
    </lineage>
</organism>
<dbReference type="InterPro" id="IPR009061">
    <property type="entry name" value="DNA-bd_dom_put_sf"/>
</dbReference>
<keyword evidence="5" id="KW-0548">Nucleotidyltransferase</keyword>
<feature type="domain" description="HTH merR-type" evidence="9">
    <location>
        <begin position="1"/>
        <end position="71"/>
    </location>
</feature>
<keyword evidence="7" id="KW-0239">DNA-directed DNA polymerase</keyword>
<dbReference type="PROSITE" id="PS50937">
    <property type="entry name" value="HTH_MERR_2"/>
    <property type="match status" value="1"/>
</dbReference>
<sequence length="377" mass="40259">MRSIGEMARASGLTVSALRFYDGAGVLVPDVVDPDTGYRWYAQEQLGPARLVARLRRVNLPLAEISLVLRHWSEPPVVRRLLDAHLRRLEAGLTDARRELSRVHALLDHEENLMTGSTHLTLTRAELAASLDAVRFAVGHDAELPVLGSVLFEVEESVLRLVATDRYRLAVATATPREVDGAPCRVLAPVAFVDQSRALLAAPGTGASDPVTVVLGATEVGVSTDGLSVRGRPVDSDFPDYRRLLGDRLGDRLGGGDRRVRVVVDVPALRAALAAATTTTVVREHDGVACEVARLAIGADGSLTVLNADGPVEGPSADDSADLTSGPIGVNREFLLEALDAGGRGQLELDLDGPIKPLIVRLPNDNQTFSLLMPIRC</sequence>
<comment type="subcellular location">
    <subcellularLocation>
        <location evidence="1">Cytoplasm</location>
    </subcellularLocation>
</comment>
<dbReference type="Gene3D" id="1.10.1660.10">
    <property type="match status" value="1"/>
</dbReference>
<dbReference type="GO" id="GO:0003677">
    <property type="term" value="F:DNA binding"/>
    <property type="evidence" value="ECO:0007669"/>
    <property type="project" value="UniProtKB-KW"/>
</dbReference>
<keyword evidence="8" id="KW-0238">DNA-binding</keyword>
<proteinExistence type="inferred from homology"/>
<dbReference type="RefSeq" id="WP_121161846.1">
    <property type="nucleotide sequence ID" value="NZ_RBKT01000001.1"/>
</dbReference>
<evidence type="ECO:0000256" key="8">
    <source>
        <dbReference type="ARBA" id="ARBA00023125"/>
    </source>
</evidence>
<dbReference type="EMBL" id="RBKT01000001">
    <property type="protein sequence ID" value="RKR87524.1"/>
    <property type="molecule type" value="Genomic_DNA"/>
</dbReference>
<dbReference type="Pfam" id="PF13411">
    <property type="entry name" value="MerR_1"/>
    <property type="match status" value="1"/>
</dbReference>
<dbReference type="PANTHER" id="PTHR30478:SF0">
    <property type="entry name" value="BETA SLIDING CLAMP"/>
    <property type="match status" value="1"/>
</dbReference>
<evidence type="ECO:0000256" key="7">
    <source>
        <dbReference type="ARBA" id="ARBA00022932"/>
    </source>
</evidence>
<dbReference type="GO" id="GO:0003887">
    <property type="term" value="F:DNA-directed DNA polymerase activity"/>
    <property type="evidence" value="ECO:0007669"/>
    <property type="project" value="UniProtKB-KW"/>
</dbReference>
<evidence type="ECO:0000256" key="2">
    <source>
        <dbReference type="ARBA" id="ARBA00010752"/>
    </source>
</evidence>
<dbReference type="SUPFAM" id="SSF55979">
    <property type="entry name" value="DNA clamp"/>
    <property type="match status" value="2"/>
</dbReference>
<dbReference type="GO" id="GO:0008408">
    <property type="term" value="F:3'-5' exonuclease activity"/>
    <property type="evidence" value="ECO:0007669"/>
    <property type="project" value="InterPro"/>
</dbReference>
<dbReference type="Proteomes" id="UP000277671">
    <property type="component" value="Unassembled WGS sequence"/>
</dbReference>
<dbReference type="SUPFAM" id="SSF46955">
    <property type="entry name" value="Putative DNA-binding domain"/>
    <property type="match status" value="1"/>
</dbReference>
<dbReference type="PANTHER" id="PTHR30478">
    <property type="entry name" value="DNA POLYMERASE III SUBUNIT BETA"/>
    <property type="match status" value="1"/>
</dbReference>
<evidence type="ECO:0000256" key="5">
    <source>
        <dbReference type="ARBA" id="ARBA00022695"/>
    </source>
</evidence>
<dbReference type="GO" id="GO:0006271">
    <property type="term" value="P:DNA strand elongation involved in DNA replication"/>
    <property type="evidence" value="ECO:0007669"/>
    <property type="project" value="TreeGrafter"/>
</dbReference>
<dbReference type="GO" id="GO:0006355">
    <property type="term" value="P:regulation of DNA-templated transcription"/>
    <property type="evidence" value="ECO:0007669"/>
    <property type="project" value="InterPro"/>
</dbReference>